<comment type="similarity">
    <text evidence="2 6">Belongs to the KduI family.</text>
</comment>
<evidence type="ECO:0000256" key="5">
    <source>
        <dbReference type="ARBA" id="ARBA00023235"/>
    </source>
</evidence>
<organism evidence="7 8">
    <name type="scientific">Chryseobacterium arachidis</name>
    <dbReference type="NCBI Taxonomy" id="1416778"/>
    <lineage>
        <taxon>Bacteria</taxon>
        <taxon>Pseudomonadati</taxon>
        <taxon>Bacteroidota</taxon>
        <taxon>Flavobacteriia</taxon>
        <taxon>Flavobacteriales</taxon>
        <taxon>Weeksellaceae</taxon>
        <taxon>Chryseobacterium group</taxon>
        <taxon>Chryseobacterium</taxon>
    </lineage>
</organism>
<evidence type="ECO:0000256" key="4">
    <source>
        <dbReference type="ARBA" id="ARBA00022833"/>
    </source>
</evidence>
<keyword evidence="3 6" id="KW-0479">Metal-binding</keyword>
<keyword evidence="5 6" id="KW-0413">Isomerase</keyword>
<accession>A0A1M5D2B8</accession>
<name>A0A1M5D2B8_9FLAO</name>
<keyword evidence="8" id="KW-1185">Reference proteome</keyword>
<feature type="binding site" evidence="6">
    <location>
        <position position="223"/>
    </location>
    <ligand>
        <name>Zn(2+)</name>
        <dbReference type="ChEBI" id="CHEBI:29105"/>
    </ligand>
</feature>
<dbReference type="GO" id="GO:0008270">
    <property type="term" value="F:zinc ion binding"/>
    <property type="evidence" value="ECO:0007669"/>
    <property type="project" value="UniProtKB-UniRule"/>
</dbReference>
<evidence type="ECO:0000313" key="7">
    <source>
        <dbReference type="EMBL" id="SHF61179.1"/>
    </source>
</evidence>
<dbReference type="UniPathway" id="UPA00545">
    <property type="reaction ID" value="UER00826"/>
</dbReference>
<protein>
    <recommendedName>
        <fullName evidence="6">4-deoxy-L-threo-5-hexosulose-uronate ketol-isomerase</fullName>
        <ecNumber evidence="6">5.3.1.17</ecNumber>
    </recommendedName>
    <alternativeName>
        <fullName evidence="6">5-keto-4-deoxyuronate isomerase</fullName>
    </alternativeName>
    <alternativeName>
        <fullName evidence="6">DKI isomerase</fullName>
    </alternativeName>
</protein>
<dbReference type="GO" id="GO:0019698">
    <property type="term" value="P:D-galacturonate catabolic process"/>
    <property type="evidence" value="ECO:0007669"/>
    <property type="project" value="TreeGrafter"/>
</dbReference>
<gene>
    <name evidence="6" type="primary">kduI</name>
    <name evidence="7" type="ORF">SAMN05443633_105130</name>
</gene>
<dbReference type="EMBL" id="FQUT01000005">
    <property type="protein sequence ID" value="SHF61179.1"/>
    <property type="molecule type" value="Genomic_DNA"/>
</dbReference>
<feature type="binding site" evidence="6">
    <location>
        <position position="218"/>
    </location>
    <ligand>
        <name>Zn(2+)</name>
        <dbReference type="ChEBI" id="CHEBI:29105"/>
    </ligand>
</feature>
<dbReference type="CDD" id="cd20294">
    <property type="entry name" value="cupin_KduI_N"/>
    <property type="match status" value="1"/>
</dbReference>
<dbReference type="InterPro" id="IPR007045">
    <property type="entry name" value="KduI"/>
</dbReference>
<dbReference type="InterPro" id="IPR014710">
    <property type="entry name" value="RmlC-like_jellyroll"/>
</dbReference>
<evidence type="ECO:0000256" key="1">
    <source>
        <dbReference type="ARBA" id="ARBA00000552"/>
    </source>
</evidence>
<dbReference type="PANTHER" id="PTHR38461:SF1">
    <property type="entry name" value="4-DEOXY-L-THREO-5-HEXOSULOSE-URONATE KETOL-ISOMERASE"/>
    <property type="match status" value="1"/>
</dbReference>
<dbReference type="GO" id="GO:0008697">
    <property type="term" value="F:4-deoxy-L-threo-5-hexosulose-uronate ketol-isomerase activity"/>
    <property type="evidence" value="ECO:0007669"/>
    <property type="project" value="UniProtKB-UniRule"/>
</dbReference>
<proteinExistence type="inferred from homology"/>
<dbReference type="GO" id="GO:0045490">
    <property type="term" value="P:pectin catabolic process"/>
    <property type="evidence" value="ECO:0007669"/>
    <property type="project" value="UniProtKB-UniRule"/>
</dbReference>
<dbReference type="Pfam" id="PF04962">
    <property type="entry name" value="KduI"/>
    <property type="match status" value="1"/>
</dbReference>
<feature type="binding site" evidence="6">
    <location>
        <position position="265"/>
    </location>
    <ligand>
        <name>Zn(2+)</name>
        <dbReference type="ChEBI" id="CHEBI:29105"/>
    </ligand>
</feature>
<dbReference type="Proteomes" id="UP000184518">
    <property type="component" value="Unassembled WGS sequence"/>
</dbReference>
<dbReference type="HAMAP" id="MF_00687">
    <property type="entry name" value="KduI"/>
    <property type="match status" value="1"/>
</dbReference>
<comment type="function">
    <text evidence="6">Catalyzes the isomerization of 5-dehydro-4-deoxy-D-glucuronate to 3-deoxy-D-glycero-2,5-hexodiulosonate.</text>
</comment>
<dbReference type="GO" id="GO:0042840">
    <property type="term" value="P:D-glucuronate catabolic process"/>
    <property type="evidence" value="ECO:0007669"/>
    <property type="project" value="TreeGrafter"/>
</dbReference>
<dbReference type="CDD" id="cd20491">
    <property type="entry name" value="cupin_KduI_C"/>
    <property type="match status" value="1"/>
</dbReference>
<comment type="pathway">
    <text evidence="6">Glycan metabolism; pectin degradation; 2-dehydro-3-deoxy-D-gluconate from pectin: step 4/5.</text>
</comment>
<comment type="catalytic activity">
    <reaction evidence="1 6">
        <text>5-dehydro-4-deoxy-D-glucuronate = 3-deoxy-D-glycero-2,5-hexodiulosonate</text>
        <dbReference type="Rhea" id="RHEA:23896"/>
        <dbReference type="ChEBI" id="CHEBI:17117"/>
        <dbReference type="ChEBI" id="CHEBI:29071"/>
        <dbReference type="EC" id="5.3.1.17"/>
    </reaction>
</comment>
<dbReference type="InterPro" id="IPR027449">
    <property type="entry name" value="KduI_N"/>
</dbReference>
<keyword evidence="4 6" id="KW-0862">Zinc</keyword>
<dbReference type="PIRSF" id="PIRSF006625">
    <property type="entry name" value="KduI"/>
    <property type="match status" value="1"/>
</dbReference>
<dbReference type="InterPro" id="IPR021120">
    <property type="entry name" value="KduI/IolB_isomerase"/>
</dbReference>
<dbReference type="EC" id="5.3.1.17" evidence="6"/>
<dbReference type="SUPFAM" id="SSF51182">
    <property type="entry name" value="RmlC-like cupins"/>
    <property type="match status" value="1"/>
</dbReference>
<dbReference type="Gene3D" id="2.60.120.10">
    <property type="entry name" value="Jelly Rolls"/>
    <property type="match status" value="1"/>
</dbReference>
<comment type="cofactor">
    <cofactor evidence="6">
        <name>Zn(2+)</name>
        <dbReference type="ChEBI" id="CHEBI:29105"/>
    </cofactor>
    <text evidence="6">Binds 1 zinc ion per subunit.</text>
</comment>
<dbReference type="Gene3D" id="2.60.120.520">
    <property type="entry name" value="pectin degrading enzyme 5-keto 4- deoxyuronate isomerase, domain 1"/>
    <property type="match status" value="1"/>
</dbReference>
<dbReference type="PANTHER" id="PTHR38461">
    <property type="entry name" value="4-DEOXY-L-THREO-5-HEXOSULOSE-URONATE KETOL-ISOMERASE"/>
    <property type="match status" value="1"/>
</dbReference>
<feature type="binding site" evidence="6">
    <location>
        <position position="216"/>
    </location>
    <ligand>
        <name>Zn(2+)</name>
        <dbReference type="ChEBI" id="CHEBI:29105"/>
    </ligand>
</feature>
<dbReference type="InterPro" id="IPR011051">
    <property type="entry name" value="RmlC_Cupin_sf"/>
</dbReference>
<dbReference type="STRING" id="1416778.SAMN05443633_105130"/>
<reference evidence="8" key="1">
    <citation type="submission" date="2016-11" db="EMBL/GenBank/DDBJ databases">
        <authorList>
            <person name="Varghese N."/>
            <person name="Submissions S."/>
        </authorList>
    </citation>
    <scope>NUCLEOTIDE SEQUENCE [LARGE SCALE GENOMIC DNA]</scope>
    <source>
        <strain evidence="8">DSM 27619</strain>
    </source>
</reference>
<evidence type="ECO:0000256" key="6">
    <source>
        <dbReference type="HAMAP-Rule" id="MF_00687"/>
    </source>
</evidence>
<evidence type="ECO:0000256" key="2">
    <source>
        <dbReference type="ARBA" id="ARBA00008086"/>
    </source>
</evidence>
<dbReference type="NCBIfam" id="NF002091">
    <property type="entry name" value="PRK00924.1"/>
    <property type="match status" value="1"/>
</dbReference>
<sequence length="298" mass="33852">MQSITQYLTGFGKTAKRKSSMTNSEFRFAHHPEDVKKYTTEDLRRDFLIDNLFNEEQINVVYSMYDRMIVGGAMPVKSALKLEPTDDLKAENFLDRRELGIINVGSAGKVTVDGEVFELGNKEALYIGKGAKDVVFENGNEGQALFYFNSAPAHHSYPTKKITKNEAEIVELGETKYANRRTINKLIVNSVLETCQLQMGMTELHEGSVWNTMPSHTHTRRMEVYFYFDLEEGQAVSHFLGQPNETRHIFMKNNEAVLSPEWSIHSGVGTSNYTFIWGMAGENMDYGDMDAVKTNELK</sequence>
<dbReference type="AlphaFoldDB" id="A0A1M5D2B8"/>
<evidence type="ECO:0000313" key="8">
    <source>
        <dbReference type="Proteomes" id="UP000184518"/>
    </source>
</evidence>
<evidence type="ECO:0000256" key="3">
    <source>
        <dbReference type="ARBA" id="ARBA00022723"/>
    </source>
</evidence>